<dbReference type="OrthoDB" id="8098664at2"/>
<feature type="chain" id="PRO_5008518711" description="Amidohydrolase-related domain-containing protein" evidence="1">
    <location>
        <begin position="24"/>
        <end position="459"/>
    </location>
</feature>
<dbReference type="Gene3D" id="3.20.20.140">
    <property type="entry name" value="Metal-dependent hydrolases"/>
    <property type="match status" value="1"/>
</dbReference>
<dbReference type="EMBL" id="CP013244">
    <property type="protein sequence ID" value="ANP45292.1"/>
    <property type="molecule type" value="Genomic_DNA"/>
</dbReference>
<dbReference type="Gene3D" id="3.40.50.10910">
    <property type="entry name" value="Amidohydrolase"/>
    <property type="match status" value="1"/>
</dbReference>
<sequence length="459" mass="49975">MLRIARLCFAIPALLIAACASLAEGARPLTAFVGVTLITAYGEPHRENQTVLVRDDRILEVGDMGEVFIPWGSHEVDGGGRVLAPGLVDMHVHIFMPDDGVLFLANGVTTVRNMSDRAETIVLAAEIDAGTRPGPRIYSSTPIIDGPQADWENPRATRSADDMRRRIAELDNSEHVGVKLYENLSREAFVAGVEEARARQMQVYAHVPFSMSLSDVLALGIDSVEHLTGFDRALAPASQSSWDEQRWAEMDASRVAPVVREVAASGVWNDSTLITAIGARRAFADMQAAQAEPLYRYATPRLRAHWRAIQADEAAERDPAETWAVVQLAHAARLEVVRALHEAGAPLLFGTDAPQPFIYPGYSLHDEFALHLDAGLTPTDILRADTEGSANFLNEQGVFGRIEPGARADLLLLDRDPEADLSTLRAPQGVMAAGRWYDAVTLQRMLGDIAARIAAETAH</sequence>
<dbReference type="Proteomes" id="UP000092498">
    <property type="component" value="Chromosome"/>
</dbReference>
<evidence type="ECO:0000256" key="1">
    <source>
        <dbReference type="SAM" id="SignalP"/>
    </source>
</evidence>
<dbReference type="Pfam" id="PF01979">
    <property type="entry name" value="Amidohydro_1"/>
    <property type="match status" value="1"/>
</dbReference>
<dbReference type="InterPro" id="IPR032466">
    <property type="entry name" value="Metal_Hydrolase"/>
</dbReference>
<dbReference type="SUPFAM" id="SSF51556">
    <property type="entry name" value="Metallo-dependent hydrolases"/>
    <property type="match status" value="1"/>
</dbReference>
<gene>
    <name evidence="3" type="ORF">ATE48_04890</name>
</gene>
<dbReference type="KEGG" id="cbot:ATE48_04890"/>
<keyword evidence="1" id="KW-0732">Signal</keyword>
<proteinExistence type="predicted"/>
<dbReference type="SUPFAM" id="SSF51338">
    <property type="entry name" value="Composite domain of metallo-dependent hydrolases"/>
    <property type="match status" value="1"/>
</dbReference>
<dbReference type="InParanoid" id="A0A1B1AFF8"/>
<accession>A0A1B1AFF8</accession>
<dbReference type="PANTHER" id="PTHR43135:SF3">
    <property type="entry name" value="ALPHA-D-RIBOSE 1-METHYLPHOSPHONATE 5-TRIPHOSPHATE DIPHOSPHATASE"/>
    <property type="match status" value="1"/>
</dbReference>
<evidence type="ECO:0000259" key="2">
    <source>
        <dbReference type="Pfam" id="PF01979"/>
    </source>
</evidence>
<evidence type="ECO:0000313" key="3">
    <source>
        <dbReference type="EMBL" id="ANP45292.1"/>
    </source>
</evidence>
<protein>
    <recommendedName>
        <fullName evidence="2">Amidohydrolase-related domain-containing protein</fullName>
    </recommendedName>
</protein>
<keyword evidence="4" id="KW-1185">Reference proteome</keyword>
<reference evidence="3 4" key="1">
    <citation type="submission" date="2015-11" db="EMBL/GenBank/DDBJ databases">
        <title>Whole-Genome Sequence of Candidatus Oderbacter manganicum from the National Park Lower Oder Valley, Germany.</title>
        <authorList>
            <person name="Braun B."/>
            <person name="Liere K."/>
            <person name="Szewzyk U."/>
        </authorList>
    </citation>
    <scope>NUCLEOTIDE SEQUENCE [LARGE SCALE GENOMIC DNA]</scope>
    <source>
        <strain evidence="3 4">OTSz_A_272</strain>
    </source>
</reference>
<feature type="signal peptide" evidence="1">
    <location>
        <begin position="1"/>
        <end position="23"/>
    </location>
</feature>
<dbReference type="InterPro" id="IPR011059">
    <property type="entry name" value="Metal-dep_hydrolase_composite"/>
</dbReference>
<dbReference type="PANTHER" id="PTHR43135">
    <property type="entry name" value="ALPHA-D-RIBOSE 1-METHYLPHOSPHONATE 5-TRIPHOSPHATE DIPHOSPHATASE"/>
    <property type="match status" value="1"/>
</dbReference>
<dbReference type="RefSeq" id="WP_066768351.1">
    <property type="nucleotide sequence ID" value="NZ_CP013244.1"/>
</dbReference>
<dbReference type="PROSITE" id="PS51257">
    <property type="entry name" value="PROKAR_LIPOPROTEIN"/>
    <property type="match status" value="1"/>
</dbReference>
<dbReference type="InterPro" id="IPR006680">
    <property type="entry name" value="Amidohydro-rel"/>
</dbReference>
<dbReference type="AlphaFoldDB" id="A0A1B1AFF8"/>
<evidence type="ECO:0000313" key="4">
    <source>
        <dbReference type="Proteomes" id="UP000092498"/>
    </source>
</evidence>
<dbReference type="InterPro" id="IPR051781">
    <property type="entry name" value="Metallo-dep_Hydrolase"/>
</dbReference>
<organism evidence="3 4">
    <name type="scientific">Candidatus Viadribacter manganicus</name>
    <dbReference type="NCBI Taxonomy" id="1759059"/>
    <lineage>
        <taxon>Bacteria</taxon>
        <taxon>Pseudomonadati</taxon>
        <taxon>Pseudomonadota</taxon>
        <taxon>Alphaproteobacteria</taxon>
        <taxon>Hyphomonadales</taxon>
        <taxon>Hyphomonadaceae</taxon>
        <taxon>Candidatus Viadribacter</taxon>
    </lineage>
</organism>
<feature type="domain" description="Amidohydrolase-related" evidence="2">
    <location>
        <begin position="83"/>
        <end position="436"/>
    </location>
</feature>
<dbReference type="GO" id="GO:0016810">
    <property type="term" value="F:hydrolase activity, acting on carbon-nitrogen (but not peptide) bonds"/>
    <property type="evidence" value="ECO:0007669"/>
    <property type="project" value="InterPro"/>
</dbReference>
<name>A0A1B1AFF8_9PROT</name>
<dbReference type="Gene3D" id="3.30.110.90">
    <property type="entry name" value="Amidohydrolase"/>
    <property type="match status" value="1"/>
</dbReference>
<dbReference type="Gene3D" id="2.30.40.10">
    <property type="entry name" value="Urease, subunit C, domain 1"/>
    <property type="match status" value="2"/>
</dbReference>
<dbReference type="STRING" id="1759059.ATE48_04890"/>